<dbReference type="AlphaFoldDB" id="A0A658QVW9"/>
<dbReference type="Gene3D" id="2.60.40.2070">
    <property type="match status" value="1"/>
</dbReference>
<evidence type="ECO:0000256" key="10">
    <source>
        <dbReference type="SAM" id="SignalP"/>
    </source>
</evidence>
<dbReference type="SUPFAM" id="SSF141729">
    <property type="entry name" value="FimD N-terminal domain-like"/>
    <property type="match status" value="1"/>
</dbReference>
<evidence type="ECO:0000256" key="4">
    <source>
        <dbReference type="ARBA" id="ARBA00022452"/>
    </source>
</evidence>
<dbReference type="EMBL" id="FCNV02000003">
    <property type="protein sequence ID" value="SAL26824.1"/>
    <property type="molecule type" value="Genomic_DNA"/>
</dbReference>
<dbReference type="PANTHER" id="PTHR30451">
    <property type="entry name" value="OUTER MEMBRANE USHER PROTEIN"/>
    <property type="match status" value="1"/>
</dbReference>
<dbReference type="FunFam" id="2.60.40.3110:FF:000001">
    <property type="entry name" value="Putative fimbrial outer membrane usher"/>
    <property type="match status" value="1"/>
</dbReference>
<accession>A0A658QVW9</accession>
<evidence type="ECO:0000313" key="14">
    <source>
        <dbReference type="Proteomes" id="UP000198263"/>
    </source>
</evidence>
<dbReference type="PANTHER" id="PTHR30451:SF20">
    <property type="entry name" value="FIMBRIAE USHER"/>
    <property type="match status" value="1"/>
</dbReference>
<dbReference type="Pfam" id="PF00577">
    <property type="entry name" value="Usher"/>
    <property type="match status" value="1"/>
</dbReference>
<keyword evidence="7 9" id="KW-0472">Membrane</keyword>
<keyword evidence="8 9" id="KW-0998">Cell outer membrane</keyword>
<dbReference type="GO" id="GO:0009279">
    <property type="term" value="C:cell outer membrane"/>
    <property type="evidence" value="ECO:0007669"/>
    <property type="project" value="UniProtKB-SubCell"/>
</dbReference>
<feature type="signal peptide" evidence="10">
    <location>
        <begin position="1"/>
        <end position="37"/>
    </location>
</feature>
<dbReference type="InterPro" id="IPR025885">
    <property type="entry name" value="PapC_N"/>
</dbReference>
<evidence type="ECO:0000259" key="12">
    <source>
        <dbReference type="Pfam" id="PF13954"/>
    </source>
</evidence>
<dbReference type="PROSITE" id="PS01151">
    <property type="entry name" value="FIMBRIAL_USHER"/>
    <property type="match status" value="1"/>
</dbReference>
<dbReference type="Gene3D" id="2.60.40.3110">
    <property type="match status" value="1"/>
</dbReference>
<keyword evidence="9" id="KW-1029">Fimbrium biogenesis</keyword>
<dbReference type="RefSeq" id="WP_040052115.1">
    <property type="nucleotide sequence ID" value="NZ_FCNV02000003.1"/>
</dbReference>
<dbReference type="Proteomes" id="UP000198263">
    <property type="component" value="Unassembled WGS sequence"/>
</dbReference>
<dbReference type="InterPro" id="IPR042186">
    <property type="entry name" value="FimD_plug_dom"/>
</dbReference>
<dbReference type="Pfam" id="PF13954">
    <property type="entry name" value="PapC_N"/>
    <property type="match status" value="1"/>
</dbReference>
<dbReference type="Pfam" id="PF13953">
    <property type="entry name" value="PapC_C"/>
    <property type="match status" value="1"/>
</dbReference>
<dbReference type="InterPro" id="IPR025949">
    <property type="entry name" value="PapC-like_C"/>
</dbReference>
<dbReference type="GO" id="GO:0009297">
    <property type="term" value="P:pilus assembly"/>
    <property type="evidence" value="ECO:0007669"/>
    <property type="project" value="InterPro"/>
</dbReference>
<feature type="domain" description="PapC-like C-terminal" evidence="11">
    <location>
        <begin position="780"/>
        <end position="845"/>
    </location>
</feature>
<dbReference type="GO" id="GO:0015473">
    <property type="term" value="F:fimbrial usher porin activity"/>
    <property type="evidence" value="ECO:0007669"/>
    <property type="project" value="InterPro"/>
</dbReference>
<name>A0A658QVW9_9BURK</name>
<keyword evidence="6 10" id="KW-0732">Signal</keyword>
<keyword evidence="4" id="KW-1134">Transmembrane beta strand</keyword>
<evidence type="ECO:0000256" key="3">
    <source>
        <dbReference type="ARBA" id="ARBA00022448"/>
    </source>
</evidence>
<dbReference type="OrthoDB" id="6554712at2"/>
<evidence type="ECO:0000256" key="1">
    <source>
        <dbReference type="ARBA" id="ARBA00004571"/>
    </source>
</evidence>
<proteinExistence type="inferred from homology"/>
<gene>
    <name evidence="13" type="ORF">AWB72_02085</name>
</gene>
<keyword evidence="14" id="KW-1185">Reference proteome</keyword>
<dbReference type="InterPro" id="IPR000015">
    <property type="entry name" value="Fimb_usher"/>
</dbReference>
<evidence type="ECO:0000313" key="13">
    <source>
        <dbReference type="EMBL" id="SAL26824.1"/>
    </source>
</evidence>
<dbReference type="Gene3D" id="3.10.20.410">
    <property type="match status" value="1"/>
</dbReference>
<feature type="domain" description="PapC N-terminal" evidence="12">
    <location>
        <begin position="47"/>
        <end position="196"/>
    </location>
</feature>
<feature type="chain" id="PRO_5024970008" evidence="10">
    <location>
        <begin position="38"/>
        <end position="863"/>
    </location>
</feature>
<comment type="similarity">
    <text evidence="2 9">Belongs to the fimbrial export usher family.</text>
</comment>
<dbReference type="Gene3D" id="2.60.40.2610">
    <property type="entry name" value="Outer membrane usher protein FimD, plug domain"/>
    <property type="match status" value="1"/>
</dbReference>
<sequence>MKTHSYSAHMSGMRLKPVTLLAIQAFAVMGVSGHAWADASQQPGPVQFNEQFLESGGGEKLDISRFNNGQPVLPGTYRADTYVNNVWRGKFDVDIRDSAQHPGSVQACVTTDLLERFGVDLRKLSPESAAKLESAGNACLTVEDLIPNATAVFDGGEQRLDVSIPQIAMSTRARGYVDPKYWDDGINAATLQYNANVYHSSAGGYANDSQYLGLIGGVNVGAWRFRYQGNLTHNNITGQHYQNVQTYAQRAFKDIKSQFTVGDTFTDGALFDSFGVRGVTLATDDRMYPESQRGYAPVVRGIANSNARVQVRQNGNIIYETTVAPGAFEIDDLYPTGYGGNLDIIVTEADGSQHISTVPYAAAVNALRPGVLRYSAMVGQYRDPTIDIHPFVSQFTVQRGINNLLTLYGGVTGADMYFSSMIGAALNTSVGAFGLDVTDAIASFKGYGTRNGASVRLSYSRLFEPTNTNIAIAAYRYSTNGFFTLPDAMMMRQLNEDHQPGLMTSLQKSRLQFVLNQSLGEGGRYGAIYAMGSLQTYWNRSDHDTQFQIGYNNSWKRMTYGASLVRQYQVNTNRWDNRIMLNMSIPLGFGAHAPLSSTNFQHDTSDGRSTIQQSVTGTLGVDNAFSYGVNATLTDGGHDESGSVGAGGNIGYVSPFALLTANASVGRNYSQVGAGVSGGVVAWRNGVAFTPNMGDTVAVIEAKDAAGARLASGAGLRVDRWGHAVVSGIQPYSNNDIELDPKGLPINVSLKSTVQRTAPTAGAVVRVQFETENLGKPAVMRVMQADGKPLPFGAEVFDGESHTVGTVAQGSRIIATGLKADAGTLNVKWGDAPEQRCAVRYQLPPSVDASKPNSISVSDAVCQ</sequence>
<protein>
    <submittedName>
        <fullName evidence="13">Fimbrial biogenesis outer membrane usher protein</fullName>
    </submittedName>
</protein>
<evidence type="ECO:0000256" key="6">
    <source>
        <dbReference type="ARBA" id="ARBA00022729"/>
    </source>
</evidence>
<keyword evidence="3 9" id="KW-0813">Transport</keyword>
<dbReference type="InterPro" id="IPR037224">
    <property type="entry name" value="PapC_N_sf"/>
</dbReference>
<evidence type="ECO:0000259" key="11">
    <source>
        <dbReference type="Pfam" id="PF13953"/>
    </source>
</evidence>
<dbReference type="InterPro" id="IPR043142">
    <property type="entry name" value="PapC-like_C_sf"/>
</dbReference>
<evidence type="ECO:0000256" key="5">
    <source>
        <dbReference type="ARBA" id="ARBA00022692"/>
    </source>
</evidence>
<reference evidence="13 14" key="1">
    <citation type="submission" date="2016-01" db="EMBL/GenBank/DDBJ databases">
        <authorList>
            <person name="Peeters C."/>
        </authorList>
    </citation>
    <scope>NUCLEOTIDE SEQUENCE [LARGE SCALE GENOMIC DNA]</scope>
    <source>
        <strain evidence="13">LMG 29315</strain>
    </source>
</reference>
<evidence type="ECO:0000256" key="7">
    <source>
        <dbReference type="ARBA" id="ARBA00023136"/>
    </source>
</evidence>
<evidence type="ECO:0000256" key="2">
    <source>
        <dbReference type="ARBA" id="ARBA00008064"/>
    </source>
</evidence>
<evidence type="ECO:0000256" key="8">
    <source>
        <dbReference type="ARBA" id="ARBA00023237"/>
    </source>
</evidence>
<organism evidence="13 14">
    <name type="scientific">Caballeronia concitans</name>
    <dbReference type="NCBI Taxonomy" id="1777133"/>
    <lineage>
        <taxon>Bacteria</taxon>
        <taxon>Pseudomonadati</taxon>
        <taxon>Pseudomonadota</taxon>
        <taxon>Betaproteobacteria</taxon>
        <taxon>Burkholderiales</taxon>
        <taxon>Burkholderiaceae</taxon>
        <taxon>Caballeronia</taxon>
    </lineage>
</organism>
<dbReference type="InterPro" id="IPR018030">
    <property type="entry name" value="Fimbrial_membr_usher_CS"/>
</dbReference>
<comment type="subcellular location">
    <subcellularLocation>
        <location evidence="1 9">Cell outer membrane</location>
        <topology evidence="1 9">Multi-pass membrane protein</topology>
    </subcellularLocation>
</comment>
<evidence type="ECO:0000256" key="9">
    <source>
        <dbReference type="RuleBase" id="RU003884"/>
    </source>
</evidence>
<keyword evidence="5 9" id="KW-0812">Transmembrane</keyword>
<comment type="caution">
    <text evidence="13">The sequence shown here is derived from an EMBL/GenBank/DDBJ whole genome shotgun (WGS) entry which is preliminary data.</text>
</comment>